<dbReference type="AlphaFoldDB" id="A0A087T961"/>
<evidence type="ECO:0000313" key="2">
    <source>
        <dbReference type="EMBL" id="KFM61650.1"/>
    </source>
</evidence>
<sequence>MRSAKDVEVPLQQEPARMRKRKRIVKHKEKRQTTEPKTQEEAKRISQPVAGIKRKQPDETNTTHSQDQEGTRELYDTHKQGRQVKNYRSLHKCMTCKLPHHTVLHYERNSKIGENEKPKLNTALSPSAEVFLPRIKEVVTNATTYTGQFSDPKCSGKRVLLCTAVIKVSDSSGKAIPCRALLDCLSEECAKKLKLRRCKSKIEVSCLGSFNTLIRGQVELNFTSHFESNSKFRTYAYVIPKITSDVPNVSSF</sequence>
<feature type="compositionally biased region" description="Basic residues" evidence="1">
    <location>
        <begin position="18"/>
        <end position="30"/>
    </location>
</feature>
<dbReference type="Proteomes" id="UP000054359">
    <property type="component" value="Unassembled WGS sequence"/>
</dbReference>
<name>A0A087T961_STEMI</name>
<protein>
    <submittedName>
        <fullName evidence="2">Uncharacterized protein</fullName>
    </submittedName>
</protein>
<gene>
    <name evidence="2" type="ORF">X975_10070</name>
</gene>
<proteinExistence type="predicted"/>
<reference evidence="2 3" key="1">
    <citation type="submission" date="2013-11" db="EMBL/GenBank/DDBJ databases">
        <title>Genome sequencing of Stegodyphus mimosarum.</title>
        <authorList>
            <person name="Bechsgaard J."/>
        </authorList>
    </citation>
    <scope>NUCLEOTIDE SEQUENCE [LARGE SCALE GENOMIC DNA]</scope>
</reference>
<evidence type="ECO:0000256" key="1">
    <source>
        <dbReference type="SAM" id="MobiDB-lite"/>
    </source>
</evidence>
<feature type="non-terminal residue" evidence="2">
    <location>
        <position position="252"/>
    </location>
</feature>
<keyword evidence="3" id="KW-1185">Reference proteome</keyword>
<feature type="region of interest" description="Disordered" evidence="1">
    <location>
        <begin position="1"/>
        <end position="73"/>
    </location>
</feature>
<accession>A0A087T961</accession>
<organism evidence="2 3">
    <name type="scientific">Stegodyphus mimosarum</name>
    <name type="common">African social velvet spider</name>
    <dbReference type="NCBI Taxonomy" id="407821"/>
    <lineage>
        <taxon>Eukaryota</taxon>
        <taxon>Metazoa</taxon>
        <taxon>Ecdysozoa</taxon>
        <taxon>Arthropoda</taxon>
        <taxon>Chelicerata</taxon>
        <taxon>Arachnida</taxon>
        <taxon>Araneae</taxon>
        <taxon>Araneomorphae</taxon>
        <taxon>Entelegynae</taxon>
        <taxon>Eresoidea</taxon>
        <taxon>Eresidae</taxon>
        <taxon>Stegodyphus</taxon>
    </lineage>
</organism>
<evidence type="ECO:0000313" key="3">
    <source>
        <dbReference type="Proteomes" id="UP000054359"/>
    </source>
</evidence>
<feature type="compositionally biased region" description="Basic and acidic residues" evidence="1">
    <location>
        <begin position="31"/>
        <end position="44"/>
    </location>
</feature>
<dbReference type="EMBL" id="KK114066">
    <property type="protein sequence ID" value="KFM61650.1"/>
    <property type="molecule type" value="Genomic_DNA"/>
</dbReference>
<dbReference type="OrthoDB" id="5984724at2759"/>